<gene>
    <name evidence="1" type="ORF">ACH5RR_021700</name>
</gene>
<name>A0ABD2ZI12_9GENT</name>
<proteinExistence type="predicted"/>
<dbReference type="AlphaFoldDB" id="A0ABD2ZI12"/>
<reference evidence="1 2" key="1">
    <citation type="submission" date="2024-11" db="EMBL/GenBank/DDBJ databases">
        <title>A near-complete genome assembly of Cinchona calisaya.</title>
        <authorList>
            <person name="Lian D.C."/>
            <person name="Zhao X.W."/>
            <person name="Wei L."/>
        </authorList>
    </citation>
    <scope>NUCLEOTIDE SEQUENCE [LARGE SCALE GENOMIC DNA]</scope>
    <source>
        <tissue evidence="1">Nenye</tissue>
    </source>
</reference>
<comment type="caution">
    <text evidence="1">The sequence shown here is derived from an EMBL/GenBank/DDBJ whole genome shotgun (WGS) entry which is preliminary data.</text>
</comment>
<dbReference type="PANTHER" id="PTHR34222:SF99">
    <property type="entry name" value="PROTEIN, PUTATIVE-RELATED"/>
    <property type="match status" value="1"/>
</dbReference>
<organism evidence="1 2">
    <name type="scientific">Cinchona calisaya</name>
    <dbReference type="NCBI Taxonomy" id="153742"/>
    <lineage>
        <taxon>Eukaryota</taxon>
        <taxon>Viridiplantae</taxon>
        <taxon>Streptophyta</taxon>
        <taxon>Embryophyta</taxon>
        <taxon>Tracheophyta</taxon>
        <taxon>Spermatophyta</taxon>
        <taxon>Magnoliopsida</taxon>
        <taxon>eudicotyledons</taxon>
        <taxon>Gunneridae</taxon>
        <taxon>Pentapetalae</taxon>
        <taxon>asterids</taxon>
        <taxon>lamiids</taxon>
        <taxon>Gentianales</taxon>
        <taxon>Rubiaceae</taxon>
        <taxon>Cinchonoideae</taxon>
        <taxon>Cinchoneae</taxon>
        <taxon>Cinchona</taxon>
    </lineage>
</organism>
<dbReference type="EMBL" id="JBJUIK010000009">
    <property type="protein sequence ID" value="KAL3519111.1"/>
    <property type="molecule type" value="Genomic_DNA"/>
</dbReference>
<evidence type="ECO:0000313" key="2">
    <source>
        <dbReference type="Proteomes" id="UP001630127"/>
    </source>
</evidence>
<protein>
    <recommendedName>
        <fullName evidence="3">GPN-loop GTPase 2</fullName>
    </recommendedName>
</protein>
<evidence type="ECO:0000313" key="1">
    <source>
        <dbReference type="EMBL" id="KAL3519111.1"/>
    </source>
</evidence>
<accession>A0ABD2ZI12</accession>
<dbReference type="PANTHER" id="PTHR34222">
    <property type="entry name" value="GAG_PRE-INTEGRS DOMAIN-CONTAINING PROTEIN"/>
    <property type="match status" value="1"/>
</dbReference>
<evidence type="ECO:0008006" key="3">
    <source>
        <dbReference type="Google" id="ProtNLM"/>
    </source>
</evidence>
<sequence length="101" mass="11525">MFLKDFGMNFLSYRPLSNCSCGAIHQLAEFHEIDRVMDFLQGLNDSYSNVHSDILLIDPLPPVARVYYLLLQEELHRSLELDLVGMLSQHSANINDDSLVT</sequence>
<dbReference type="Proteomes" id="UP001630127">
    <property type="component" value="Unassembled WGS sequence"/>
</dbReference>
<keyword evidence="2" id="KW-1185">Reference proteome</keyword>